<feature type="compositionally biased region" description="Polar residues" evidence="1">
    <location>
        <begin position="172"/>
        <end position="184"/>
    </location>
</feature>
<evidence type="ECO:0000313" key="3">
    <source>
        <dbReference type="Proteomes" id="UP000310158"/>
    </source>
</evidence>
<evidence type="ECO:0000313" key="2">
    <source>
        <dbReference type="EMBL" id="THH05275.1"/>
    </source>
</evidence>
<comment type="caution">
    <text evidence="2">The sequence shown here is derived from an EMBL/GenBank/DDBJ whole genome shotgun (WGS) entry which is preliminary data.</text>
</comment>
<feature type="region of interest" description="Disordered" evidence="1">
    <location>
        <begin position="138"/>
        <end position="160"/>
    </location>
</feature>
<feature type="region of interest" description="Disordered" evidence="1">
    <location>
        <begin position="172"/>
        <end position="198"/>
    </location>
</feature>
<evidence type="ECO:0000256" key="1">
    <source>
        <dbReference type="SAM" id="MobiDB-lite"/>
    </source>
</evidence>
<gene>
    <name evidence="2" type="ORF">EW146_g9946</name>
</gene>
<dbReference type="Proteomes" id="UP000310158">
    <property type="component" value="Unassembled WGS sequence"/>
</dbReference>
<keyword evidence="3" id="KW-1185">Reference proteome</keyword>
<protein>
    <recommendedName>
        <fullName evidence="4">Homeobox domain-containing protein</fullName>
    </recommendedName>
</protein>
<proteinExistence type="predicted"/>
<sequence length="312" mass="34591">MGYLNLSESSFCVAVVTHNVSVAFNRRLADFFDTVSHNPTAEQKIQLLARVHVSDPEYSMNSMYAWFRRKSTKKALKQSPPSSRDILWPSITLEKEIKLKVLVNEFPSPTTDLLNMWAGVIDAQPEHVARWVEHMRHLQHVSSPPPPAAPRSSSMSSRAAHDDVMDVDPLAQCSSQLPTPSVSISPEPATRDPRHRPTLAPISFFTSGQSLRRIDTVHAHDVGALLSPPPSAAPLPPQPPLSRPSHLSRIVAMKHALRDSPDDDDELPPPRNAREFEALVGPSQQRMHLLLQKVESGALAKYGFPFVEKGSK</sequence>
<organism evidence="2 3">
    <name type="scientific">Bondarzewia mesenterica</name>
    <dbReference type="NCBI Taxonomy" id="1095465"/>
    <lineage>
        <taxon>Eukaryota</taxon>
        <taxon>Fungi</taxon>
        <taxon>Dikarya</taxon>
        <taxon>Basidiomycota</taxon>
        <taxon>Agaricomycotina</taxon>
        <taxon>Agaricomycetes</taxon>
        <taxon>Russulales</taxon>
        <taxon>Bondarzewiaceae</taxon>
        <taxon>Bondarzewia</taxon>
    </lineage>
</organism>
<dbReference type="EMBL" id="SGPL01001031">
    <property type="protein sequence ID" value="THH05275.1"/>
    <property type="molecule type" value="Genomic_DNA"/>
</dbReference>
<reference evidence="2 3" key="1">
    <citation type="submission" date="2019-02" db="EMBL/GenBank/DDBJ databases">
        <title>Genome sequencing of the rare red list fungi Bondarzewia mesenterica.</title>
        <authorList>
            <person name="Buettner E."/>
            <person name="Kellner H."/>
        </authorList>
    </citation>
    <scope>NUCLEOTIDE SEQUENCE [LARGE SCALE GENOMIC DNA]</scope>
    <source>
        <strain evidence="2 3">DSM 108281</strain>
    </source>
</reference>
<evidence type="ECO:0008006" key="4">
    <source>
        <dbReference type="Google" id="ProtNLM"/>
    </source>
</evidence>
<dbReference type="OrthoDB" id="3215335at2759"/>
<accession>A0A4S4L227</accession>
<name>A0A4S4L227_9AGAM</name>
<dbReference type="AlphaFoldDB" id="A0A4S4L227"/>